<accession>A0ABW6UCZ7</accession>
<dbReference type="PANTHER" id="PTHR30461">
    <property type="entry name" value="DNA-INVERTASE FROM LAMBDOID PROPHAGE"/>
    <property type="match status" value="1"/>
</dbReference>
<evidence type="ECO:0000256" key="3">
    <source>
        <dbReference type="SAM" id="MobiDB-lite"/>
    </source>
</evidence>
<protein>
    <submittedName>
        <fullName evidence="5">Recombinase family protein</fullName>
    </submittedName>
</protein>
<dbReference type="Proteomes" id="UP001602058">
    <property type="component" value="Unassembled WGS sequence"/>
</dbReference>
<evidence type="ECO:0000256" key="2">
    <source>
        <dbReference type="ARBA" id="ARBA00023172"/>
    </source>
</evidence>
<comment type="caution">
    <text evidence="5">The sequence shown here is derived from an EMBL/GenBank/DDBJ whole genome shotgun (WGS) entry which is preliminary data.</text>
</comment>
<dbReference type="PANTHER" id="PTHR30461:SF2">
    <property type="entry name" value="SERINE RECOMBINASE PINE-RELATED"/>
    <property type="match status" value="1"/>
</dbReference>
<feature type="region of interest" description="Disordered" evidence="3">
    <location>
        <begin position="363"/>
        <end position="390"/>
    </location>
</feature>
<keyword evidence="1" id="KW-0238">DNA-binding</keyword>
<keyword evidence="2" id="KW-0233">DNA recombination</keyword>
<dbReference type="RefSeq" id="WP_387885273.1">
    <property type="nucleotide sequence ID" value="NZ_JBIAWJ010000003.1"/>
</dbReference>
<dbReference type="Pfam" id="PF07508">
    <property type="entry name" value="Recombinase"/>
    <property type="match status" value="1"/>
</dbReference>
<dbReference type="InterPro" id="IPR038109">
    <property type="entry name" value="DNA_bind_recomb_sf"/>
</dbReference>
<reference evidence="5 6" key="1">
    <citation type="submission" date="2024-10" db="EMBL/GenBank/DDBJ databases">
        <title>The Natural Products Discovery Center: Release of the First 8490 Sequenced Strains for Exploring Actinobacteria Biosynthetic Diversity.</title>
        <authorList>
            <person name="Kalkreuter E."/>
            <person name="Kautsar S.A."/>
            <person name="Yang D."/>
            <person name="Bader C.D."/>
            <person name="Teijaro C.N."/>
            <person name="Fluegel L."/>
            <person name="Davis C.M."/>
            <person name="Simpson J.R."/>
            <person name="Lauterbach L."/>
            <person name="Steele A.D."/>
            <person name="Gui C."/>
            <person name="Meng S."/>
            <person name="Li G."/>
            <person name="Viehrig K."/>
            <person name="Ye F."/>
            <person name="Su P."/>
            <person name="Kiefer A.F."/>
            <person name="Nichols A."/>
            <person name="Cepeda A.J."/>
            <person name="Yan W."/>
            <person name="Fan B."/>
            <person name="Jiang Y."/>
            <person name="Adhikari A."/>
            <person name="Zheng C.-J."/>
            <person name="Schuster L."/>
            <person name="Cowan T.M."/>
            <person name="Smanski M.J."/>
            <person name="Chevrette M.G."/>
            <person name="De Carvalho L.P.S."/>
            <person name="Shen B."/>
        </authorList>
    </citation>
    <scope>NUCLEOTIDE SEQUENCE [LARGE SCALE GENOMIC DNA]</scope>
    <source>
        <strain evidence="5 6">NPDC001390</strain>
    </source>
</reference>
<dbReference type="Gene3D" id="3.90.1750.20">
    <property type="entry name" value="Putative Large Serine Recombinase, Chain B, Domain 2"/>
    <property type="match status" value="1"/>
</dbReference>
<keyword evidence="6" id="KW-1185">Reference proteome</keyword>
<evidence type="ECO:0000313" key="5">
    <source>
        <dbReference type="EMBL" id="MFF4521309.1"/>
    </source>
</evidence>
<sequence length="390" mass="44185">MRALERLGYRAIADRLNHDLDKCPPPAANRDDATVGHWTVQSVRGILTNPKYTGYQVWNRKARKKRGNRANPVSEWIWSPQPVHEPLVTRELFNAVWADRGSRQGSRSGAEPNTHPATTRTYPLRSYVVCALCDRRMFGKVSKGHAHYVCYRDELRRSEADWFDRHPKALWVSEKILLGAVHWFFAERVLGPHREQHLRAQLAAEAGTRQPPGSADDKTADRVARLREQTAALERRQEALLDQLAEEDGTGDPETTRAFRQGIRSRYDRLDSERRTLTAELDTLQAEPSASGGRGELPDPDLIKLLPVITTRFAELPEAAQRKLYDAFRLEVRYHRLQREVGLTVTIPAATATDLGELTRQTVMPSPGEAPVDQPCFGRPRQDSNLRPSA</sequence>
<proteinExistence type="predicted"/>
<organism evidence="5 6">
    <name type="scientific">Streptomyces bluensis</name>
    <dbReference type="NCBI Taxonomy" id="33897"/>
    <lineage>
        <taxon>Bacteria</taxon>
        <taxon>Bacillati</taxon>
        <taxon>Actinomycetota</taxon>
        <taxon>Actinomycetes</taxon>
        <taxon>Kitasatosporales</taxon>
        <taxon>Streptomycetaceae</taxon>
        <taxon>Streptomyces</taxon>
    </lineage>
</organism>
<feature type="region of interest" description="Disordered" evidence="3">
    <location>
        <begin position="243"/>
        <end position="263"/>
    </location>
</feature>
<evidence type="ECO:0000259" key="4">
    <source>
        <dbReference type="Pfam" id="PF07508"/>
    </source>
</evidence>
<dbReference type="EMBL" id="JBIAWJ010000003">
    <property type="protein sequence ID" value="MFF4521309.1"/>
    <property type="molecule type" value="Genomic_DNA"/>
</dbReference>
<name>A0ABW6UCZ7_9ACTN</name>
<evidence type="ECO:0000256" key="1">
    <source>
        <dbReference type="ARBA" id="ARBA00023125"/>
    </source>
</evidence>
<dbReference type="InterPro" id="IPR050639">
    <property type="entry name" value="SSR_resolvase"/>
</dbReference>
<feature type="domain" description="Recombinase" evidence="4">
    <location>
        <begin position="3"/>
        <end position="100"/>
    </location>
</feature>
<dbReference type="InterPro" id="IPR011109">
    <property type="entry name" value="DNA_bind_recombinase_dom"/>
</dbReference>
<gene>
    <name evidence="5" type="ORF">ACFY1D_07620</name>
</gene>
<evidence type="ECO:0000313" key="6">
    <source>
        <dbReference type="Proteomes" id="UP001602058"/>
    </source>
</evidence>